<dbReference type="FunCoup" id="H3AHL4">
    <property type="interactions" value="4247"/>
</dbReference>
<dbReference type="InterPro" id="IPR050457">
    <property type="entry name" value="ZnFinger_BTB_dom_contain"/>
</dbReference>
<dbReference type="FunFam" id="3.30.160.60:FF:000235">
    <property type="entry name" value="Zinc finger and BTB domain containing 38"/>
    <property type="match status" value="1"/>
</dbReference>
<dbReference type="FunFam" id="3.30.160.60:FF:001008">
    <property type="entry name" value="transcriptional regulator Kaiso isoform X1"/>
    <property type="match status" value="1"/>
</dbReference>
<keyword evidence="2" id="KW-0678">Repressor</keyword>
<protein>
    <recommendedName>
        <fullName evidence="12">Transcriptional regulator Kaiso</fullName>
    </recommendedName>
    <alternativeName>
        <fullName evidence="13">Zinc finger and BTB domain-containing protein 33</fullName>
    </alternativeName>
</protein>
<keyword evidence="10" id="KW-0804">Transcription</keyword>
<evidence type="ECO:0000256" key="2">
    <source>
        <dbReference type="ARBA" id="ARBA00022491"/>
    </source>
</evidence>
<comment type="subcellular location">
    <subcellularLocation>
        <location evidence="1">Nucleus</location>
    </subcellularLocation>
</comment>
<feature type="domain" description="BTB" evidence="16">
    <location>
        <begin position="32"/>
        <end position="94"/>
    </location>
</feature>
<evidence type="ECO:0000256" key="12">
    <source>
        <dbReference type="ARBA" id="ARBA00069385"/>
    </source>
</evidence>
<dbReference type="GO" id="GO:0000978">
    <property type="term" value="F:RNA polymerase II cis-regulatory region sequence-specific DNA binding"/>
    <property type="evidence" value="ECO:0007669"/>
    <property type="project" value="TreeGrafter"/>
</dbReference>
<feature type="domain" description="C2H2-type" evidence="17">
    <location>
        <begin position="505"/>
        <end position="532"/>
    </location>
</feature>
<keyword evidence="11" id="KW-0539">Nucleus</keyword>
<keyword evidence="5" id="KW-0677">Repeat</keyword>
<dbReference type="eggNOG" id="KOG1721">
    <property type="taxonomic scope" value="Eukaryota"/>
</dbReference>
<organism evidence="18 19">
    <name type="scientific">Latimeria chalumnae</name>
    <name type="common">Coelacanth</name>
    <dbReference type="NCBI Taxonomy" id="7897"/>
    <lineage>
        <taxon>Eukaryota</taxon>
        <taxon>Metazoa</taxon>
        <taxon>Chordata</taxon>
        <taxon>Craniata</taxon>
        <taxon>Vertebrata</taxon>
        <taxon>Euteleostomi</taxon>
        <taxon>Coelacanthiformes</taxon>
        <taxon>Coelacanthidae</taxon>
        <taxon>Latimeria</taxon>
    </lineage>
</organism>
<dbReference type="GeneTree" id="ENSGT00940000157481"/>
<dbReference type="PANTHER" id="PTHR46105:SF27">
    <property type="entry name" value="TRANSCRIPTIONAL REGULATOR KAISO"/>
    <property type="match status" value="1"/>
</dbReference>
<dbReference type="PROSITE" id="PS50157">
    <property type="entry name" value="ZINC_FINGER_C2H2_2"/>
    <property type="match status" value="3"/>
</dbReference>
<reference evidence="18" key="2">
    <citation type="submission" date="2025-08" db="UniProtKB">
        <authorList>
            <consortium name="Ensembl"/>
        </authorList>
    </citation>
    <scope>IDENTIFICATION</scope>
</reference>
<dbReference type="SMART" id="SM00225">
    <property type="entry name" value="BTB"/>
    <property type="match status" value="1"/>
</dbReference>
<dbReference type="InParanoid" id="H3AHL4"/>
<dbReference type="PROSITE" id="PS50097">
    <property type="entry name" value="BTB"/>
    <property type="match status" value="1"/>
</dbReference>
<feature type="compositionally biased region" description="Polar residues" evidence="15">
    <location>
        <begin position="137"/>
        <end position="160"/>
    </location>
</feature>
<evidence type="ECO:0000256" key="11">
    <source>
        <dbReference type="ARBA" id="ARBA00023242"/>
    </source>
</evidence>
<feature type="domain" description="C2H2-type" evidence="17">
    <location>
        <begin position="533"/>
        <end position="560"/>
    </location>
</feature>
<reference evidence="18" key="3">
    <citation type="submission" date="2025-09" db="UniProtKB">
        <authorList>
            <consortium name="Ensembl"/>
        </authorList>
    </citation>
    <scope>IDENTIFICATION</scope>
</reference>
<sequence length="684" mass="75002">MEGKKLISATDTQYSGTLLKSLNEQRALGLFCDVTIIVEDRKFRAHKNVLCASSTYFHQLFSVAGQVIELNFLRADIFAEILNYIYSSKLVRVRSDLLEELIKSGQTLGVKFIAELGVPLSQVKGISGGAKDVVSETLPSSSDPKGLESQKSTTNPSTKNVVAKEEGPGMMPIITEAFSISSEEFSDSKKSKSSKDEEEDDDDDVIFCSEILPPQNNAAAANNSNTATQTQVGPSSVGSNQKSPAVNSSLTTQTQTTTSVQKISTNNGLLAPAQTQAKSDISTCTSAQKHLSPNTIVAIQSMLSSQQSNSSSIISSAPQKNLPPSINVVVHKQHISNSSLNQAQTSSVNSSPSTSASAGSSSPQQSTSQKAGTTDGSGVQKKKVITFTQEPTAKPGEFKIKISDVFTGNAKNSPTASGPKHIMDGKKIITLDKDTEIDALSTGCKVYANIGENTYDIVIPIKEDPDEGESKGNNEASINDSPNRKRMKLKHDDHYELIVDGRVYYICIVCKRSYVCLTSLRRHFNVHSWERKYPCHYCEKVFPLAEYRTKHEIHHTGERRYQCLTCGKCFINYQVMASHIRSVHSQDPSGDSKLYRLHPCKSLQIRQYAYITDPSNSIPIINEDGLVYHVDPGKEVTATQEQGEDSPDKQMTWDDIFPQPGNQPVYRNTPEGHSEFEFVIPESY</sequence>
<dbReference type="InterPro" id="IPR000210">
    <property type="entry name" value="BTB/POZ_dom"/>
</dbReference>
<dbReference type="Ensembl" id="ENSLACT00000009204.1">
    <property type="protein sequence ID" value="ENSLACP00000009135.1"/>
    <property type="gene ID" value="ENSLACG00000008064.1"/>
</dbReference>
<evidence type="ECO:0000256" key="3">
    <source>
        <dbReference type="ARBA" id="ARBA00022687"/>
    </source>
</evidence>
<dbReference type="EMBL" id="AFYH01145282">
    <property type="status" value="NOT_ANNOTATED_CDS"/>
    <property type="molecule type" value="Genomic_DNA"/>
</dbReference>
<feature type="compositionally biased region" description="Polar residues" evidence="15">
    <location>
        <begin position="471"/>
        <end position="481"/>
    </location>
</feature>
<feature type="region of interest" description="Disordered" evidence="15">
    <location>
        <begin position="182"/>
        <end position="202"/>
    </location>
</feature>
<dbReference type="CDD" id="cd18219">
    <property type="entry name" value="BTB_POZ_ZBTB33_KAISO"/>
    <property type="match status" value="1"/>
</dbReference>
<keyword evidence="6 14" id="KW-0863">Zinc-finger</keyword>
<dbReference type="PROSITE" id="PS00028">
    <property type="entry name" value="ZINC_FINGER_C2H2_1"/>
    <property type="match status" value="3"/>
</dbReference>
<dbReference type="InterPro" id="IPR013087">
    <property type="entry name" value="Znf_C2H2_type"/>
</dbReference>
<evidence type="ECO:0000256" key="10">
    <source>
        <dbReference type="ARBA" id="ARBA00023163"/>
    </source>
</evidence>
<feature type="compositionally biased region" description="Low complexity" evidence="15">
    <location>
        <begin position="216"/>
        <end position="231"/>
    </location>
</feature>
<dbReference type="SMART" id="SM00355">
    <property type="entry name" value="ZnF_C2H2"/>
    <property type="match status" value="3"/>
</dbReference>
<keyword evidence="8" id="KW-0805">Transcription regulation</keyword>
<dbReference type="SUPFAM" id="SSF54695">
    <property type="entry name" value="POZ domain"/>
    <property type="match status" value="1"/>
</dbReference>
<feature type="compositionally biased region" description="Low complexity" evidence="15">
    <location>
        <begin position="342"/>
        <end position="369"/>
    </location>
</feature>
<dbReference type="Gene3D" id="3.30.160.60">
    <property type="entry name" value="Classic Zinc Finger"/>
    <property type="match status" value="3"/>
</dbReference>
<dbReference type="GO" id="GO:0000981">
    <property type="term" value="F:DNA-binding transcription factor activity, RNA polymerase II-specific"/>
    <property type="evidence" value="ECO:0007669"/>
    <property type="project" value="TreeGrafter"/>
</dbReference>
<dbReference type="Gene3D" id="3.30.710.10">
    <property type="entry name" value="Potassium Channel Kv1.1, Chain A"/>
    <property type="match status" value="1"/>
</dbReference>
<keyword evidence="4" id="KW-0479">Metal-binding</keyword>
<evidence type="ECO:0000256" key="8">
    <source>
        <dbReference type="ARBA" id="ARBA00023015"/>
    </source>
</evidence>
<feature type="domain" description="C2H2-type" evidence="17">
    <location>
        <begin position="561"/>
        <end position="589"/>
    </location>
</feature>
<dbReference type="FunFam" id="3.30.160.60:FF:000749">
    <property type="entry name" value="Transcriptional regulator Kaiso"/>
    <property type="match status" value="1"/>
</dbReference>
<proteinExistence type="predicted"/>
<keyword evidence="9" id="KW-0238">DNA-binding</keyword>
<keyword evidence="3" id="KW-0879">Wnt signaling pathway</keyword>
<feature type="region of interest" description="Disordered" evidence="15">
    <location>
        <begin position="134"/>
        <end position="168"/>
    </location>
</feature>
<evidence type="ECO:0000256" key="6">
    <source>
        <dbReference type="ARBA" id="ARBA00022771"/>
    </source>
</evidence>
<evidence type="ECO:0000256" key="4">
    <source>
        <dbReference type="ARBA" id="ARBA00022723"/>
    </source>
</evidence>
<evidence type="ECO:0000259" key="16">
    <source>
        <dbReference type="PROSITE" id="PS50097"/>
    </source>
</evidence>
<dbReference type="InterPro" id="IPR011333">
    <property type="entry name" value="SKP1/BTB/POZ_sf"/>
</dbReference>
<feature type="region of interest" description="Disordered" evidence="15">
    <location>
        <begin position="637"/>
        <end position="671"/>
    </location>
</feature>
<keyword evidence="7" id="KW-0862">Zinc</keyword>
<feature type="compositionally biased region" description="Polar residues" evidence="15">
    <location>
        <begin position="232"/>
        <end position="250"/>
    </location>
</feature>
<name>H3AHL4_LATCH</name>
<dbReference type="GO" id="GO:0008270">
    <property type="term" value="F:zinc ion binding"/>
    <property type="evidence" value="ECO:0007669"/>
    <property type="project" value="UniProtKB-KW"/>
</dbReference>
<evidence type="ECO:0000313" key="18">
    <source>
        <dbReference type="Ensembl" id="ENSLACP00000009135.1"/>
    </source>
</evidence>
<evidence type="ECO:0000256" key="15">
    <source>
        <dbReference type="SAM" id="MobiDB-lite"/>
    </source>
</evidence>
<dbReference type="GO" id="GO:0016055">
    <property type="term" value="P:Wnt signaling pathway"/>
    <property type="evidence" value="ECO:0007669"/>
    <property type="project" value="UniProtKB-KW"/>
</dbReference>
<feature type="region of interest" description="Disordered" evidence="15">
    <location>
        <begin position="216"/>
        <end position="263"/>
    </location>
</feature>
<gene>
    <name evidence="18" type="primary">ZBTB33</name>
</gene>
<dbReference type="InterPro" id="IPR036236">
    <property type="entry name" value="Znf_C2H2_sf"/>
</dbReference>
<dbReference type="GO" id="GO:0005634">
    <property type="term" value="C:nucleus"/>
    <property type="evidence" value="ECO:0007669"/>
    <property type="project" value="UniProtKB-SubCell"/>
</dbReference>
<keyword evidence="19" id="KW-1185">Reference proteome</keyword>
<evidence type="ECO:0000256" key="14">
    <source>
        <dbReference type="PROSITE-ProRule" id="PRU00042"/>
    </source>
</evidence>
<dbReference type="SUPFAM" id="SSF57667">
    <property type="entry name" value="beta-beta-alpha zinc fingers"/>
    <property type="match status" value="2"/>
</dbReference>
<dbReference type="Pfam" id="PF00651">
    <property type="entry name" value="BTB"/>
    <property type="match status" value="1"/>
</dbReference>
<dbReference type="Bgee" id="ENSLACG00000008064">
    <property type="expression patterns" value="Expressed in post-anal tail muscle and 6 other cell types or tissues"/>
</dbReference>
<dbReference type="FunFam" id="3.30.710.10:FF:000077">
    <property type="entry name" value="transcriptional regulator Kaiso isoform X1"/>
    <property type="match status" value="1"/>
</dbReference>
<feature type="region of interest" description="Disordered" evidence="15">
    <location>
        <begin position="338"/>
        <end position="381"/>
    </location>
</feature>
<evidence type="ECO:0000256" key="1">
    <source>
        <dbReference type="ARBA" id="ARBA00004123"/>
    </source>
</evidence>
<dbReference type="STRING" id="7897.ENSLACP00000009135"/>
<dbReference type="OMA" id="VTQVQPN"/>
<evidence type="ECO:0000256" key="5">
    <source>
        <dbReference type="ARBA" id="ARBA00022737"/>
    </source>
</evidence>
<feature type="compositionally biased region" description="Basic and acidic residues" evidence="15">
    <location>
        <begin position="186"/>
        <end position="195"/>
    </location>
</feature>
<evidence type="ECO:0000259" key="17">
    <source>
        <dbReference type="PROSITE" id="PS50157"/>
    </source>
</evidence>
<feature type="region of interest" description="Disordered" evidence="15">
    <location>
        <begin position="463"/>
        <end position="485"/>
    </location>
</feature>
<accession>H3AHL4</accession>
<dbReference type="AlphaFoldDB" id="H3AHL4"/>
<evidence type="ECO:0000313" key="19">
    <source>
        <dbReference type="Proteomes" id="UP000008672"/>
    </source>
</evidence>
<reference evidence="19" key="1">
    <citation type="submission" date="2011-08" db="EMBL/GenBank/DDBJ databases">
        <title>The draft genome of Latimeria chalumnae.</title>
        <authorList>
            <person name="Di Palma F."/>
            <person name="Alfoldi J."/>
            <person name="Johnson J."/>
            <person name="Berlin A."/>
            <person name="Gnerre S."/>
            <person name="Jaffe D."/>
            <person name="MacCallum I."/>
            <person name="Young S."/>
            <person name="Walker B.J."/>
            <person name="Lander E."/>
            <person name="Lindblad-Toh K."/>
        </authorList>
    </citation>
    <scope>NUCLEOTIDE SEQUENCE [LARGE SCALE GENOMIC DNA]</scope>
    <source>
        <strain evidence="19">Wild caught</strain>
    </source>
</reference>
<dbReference type="PANTHER" id="PTHR46105">
    <property type="entry name" value="AGAP004733-PA"/>
    <property type="match status" value="1"/>
</dbReference>
<dbReference type="Proteomes" id="UP000008672">
    <property type="component" value="Unassembled WGS sequence"/>
</dbReference>
<evidence type="ECO:0000256" key="9">
    <source>
        <dbReference type="ARBA" id="ARBA00023125"/>
    </source>
</evidence>
<evidence type="ECO:0000256" key="13">
    <source>
        <dbReference type="ARBA" id="ARBA00081540"/>
    </source>
</evidence>
<evidence type="ECO:0000256" key="7">
    <source>
        <dbReference type="ARBA" id="ARBA00022833"/>
    </source>
</evidence>